<dbReference type="Pfam" id="PF00392">
    <property type="entry name" value="GntR"/>
    <property type="match status" value="1"/>
</dbReference>
<dbReference type="SMART" id="SM00895">
    <property type="entry name" value="FCD"/>
    <property type="match status" value="1"/>
</dbReference>
<dbReference type="Gene3D" id="1.20.120.530">
    <property type="entry name" value="GntR ligand-binding domain-like"/>
    <property type="match status" value="1"/>
</dbReference>
<evidence type="ECO:0000313" key="5">
    <source>
        <dbReference type="EMBL" id="MDO6454448.1"/>
    </source>
</evidence>
<keyword evidence="3" id="KW-0804">Transcription</keyword>
<feature type="domain" description="HTH gntR-type" evidence="4">
    <location>
        <begin position="16"/>
        <end position="83"/>
    </location>
</feature>
<dbReference type="SUPFAM" id="SSF46785">
    <property type="entry name" value="Winged helix' DNA-binding domain"/>
    <property type="match status" value="1"/>
</dbReference>
<dbReference type="InterPro" id="IPR008920">
    <property type="entry name" value="TF_FadR/GntR_C"/>
</dbReference>
<dbReference type="InterPro" id="IPR000524">
    <property type="entry name" value="Tscrpt_reg_HTH_GntR"/>
</dbReference>
<dbReference type="InterPro" id="IPR011711">
    <property type="entry name" value="GntR_C"/>
</dbReference>
<keyword evidence="2" id="KW-0238">DNA-binding</keyword>
<dbReference type="RefSeq" id="WP_075178685.1">
    <property type="nucleotide sequence ID" value="NZ_CAXPFL010000035.1"/>
</dbReference>
<protein>
    <submittedName>
        <fullName evidence="5">GntR family transcriptional regulator</fullName>
    </submittedName>
</protein>
<dbReference type="SUPFAM" id="SSF48008">
    <property type="entry name" value="GntR ligand-binding domain-like"/>
    <property type="match status" value="1"/>
</dbReference>
<evidence type="ECO:0000313" key="8">
    <source>
        <dbReference type="Proteomes" id="UP001177341"/>
    </source>
</evidence>
<dbReference type="SMART" id="SM00345">
    <property type="entry name" value="HTH_GNTR"/>
    <property type="match status" value="1"/>
</dbReference>
<accession>A0AAW7XND1</accession>
<gene>
    <name evidence="5" type="ORF">Q4490_12810</name>
    <name evidence="6" type="ORF">Q8W30_05170</name>
</gene>
<dbReference type="Gene3D" id="1.10.10.10">
    <property type="entry name" value="Winged helix-like DNA-binding domain superfamily/Winged helix DNA-binding domain"/>
    <property type="match status" value="1"/>
</dbReference>
<keyword evidence="8" id="KW-1185">Reference proteome</keyword>
<name>A0AAW7XND1_9GAMM</name>
<dbReference type="EMBL" id="JAUYVO010000003">
    <property type="protein sequence ID" value="MDP2521957.1"/>
    <property type="molecule type" value="Genomic_DNA"/>
</dbReference>
<keyword evidence="1" id="KW-0805">Transcription regulation</keyword>
<dbReference type="PANTHER" id="PTHR43537">
    <property type="entry name" value="TRANSCRIPTIONAL REGULATOR, GNTR FAMILY"/>
    <property type="match status" value="1"/>
</dbReference>
<dbReference type="Proteomes" id="UP001177341">
    <property type="component" value="Unassembled WGS sequence"/>
</dbReference>
<evidence type="ECO:0000259" key="4">
    <source>
        <dbReference type="PROSITE" id="PS50949"/>
    </source>
</evidence>
<organism evidence="5 7">
    <name type="scientific">Neptunomonas phycophila</name>
    <dbReference type="NCBI Taxonomy" id="1572645"/>
    <lineage>
        <taxon>Bacteria</taxon>
        <taxon>Pseudomonadati</taxon>
        <taxon>Pseudomonadota</taxon>
        <taxon>Gammaproteobacteria</taxon>
        <taxon>Oceanospirillales</taxon>
        <taxon>Oceanospirillaceae</taxon>
        <taxon>Neptunomonas</taxon>
    </lineage>
</organism>
<dbReference type="PANTHER" id="PTHR43537:SF53">
    <property type="entry name" value="HTH-TYPE TRANSCRIPTIONAL REPRESSOR NANR"/>
    <property type="match status" value="1"/>
</dbReference>
<evidence type="ECO:0000313" key="7">
    <source>
        <dbReference type="Proteomes" id="UP001169862"/>
    </source>
</evidence>
<dbReference type="Proteomes" id="UP001169862">
    <property type="component" value="Unassembled WGS sequence"/>
</dbReference>
<evidence type="ECO:0000256" key="1">
    <source>
        <dbReference type="ARBA" id="ARBA00023015"/>
    </source>
</evidence>
<evidence type="ECO:0000256" key="2">
    <source>
        <dbReference type="ARBA" id="ARBA00023125"/>
    </source>
</evidence>
<dbReference type="AlphaFoldDB" id="A0AAW7XND1"/>
<dbReference type="InterPro" id="IPR036390">
    <property type="entry name" value="WH_DNA-bd_sf"/>
</dbReference>
<dbReference type="CDD" id="cd07377">
    <property type="entry name" value="WHTH_GntR"/>
    <property type="match status" value="1"/>
</dbReference>
<comment type="caution">
    <text evidence="5">The sequence shown here is derived from an EMBL/GenBank/DDBJ whole genome shotgun (WGS) entry which is preliminary data.</text>
</comment>
<dbReference type="GO" id="GO:0003677">
    <property type="term" value="F:DNA binding"/>
    <property type="evidence" value="ECO:0007669"/>
    <property type="project" value="UniProtKB-KW"/>
</dbReference>
<dbReference type="PROSITE" id="PS50949">
    <property type="entry name" value="HTH_GNTR"/>
    <property type="match status" value="1"/>
</dbReference>
<dbReference type="Pfam" id="PF07729">
    <property type="entry name" value="FCD"/>
    <property type="match status" value="1"/>
</dbReference>
<dbReference type="InterPro" id="IPR036388">
    <property type="entry name" value="WH-like_DNA-bd_sf"/>
</dbReference>
<reference evidence="5" key="1">
    <citation type="submission" date="2023-07" db="EMBL/GenBank/DDBJ databases">
        <title>Genome content predicts the carbon catabolic preferences of heterotrophic bacteria.</title>
        <authorList>
            <person name="Gralka M."/>
        </authorList>
    </citation>
    <scope>NUCLEOTIDE SEQUENCE</scope>
    <source>
        <strain evidence="6">5G01</strain>
        <strain evidence="5">I2M16</strain>
    </source>
</reference>
<evidence type="ECO:0000313" key="6">
    <source>
        <dbReference type="EMBL" id="MDP2521957.1"/>
    </source>
</evidence>
<dbReference type="GO" id="GO:0003700">
    <property type="term" value="F:DNA-binding transcription factor activity"/>
    <property type="evidence" value="ECO:0007669"/>
    <property type="project" value="InterPro"/>
</dbReference>
<sequence length="242" mass="27477">MNTPAKATEIPKDNKPLDSQQIYDFIFKAIADRQLPPGKKLSEERLSKIFNVSRTRLREVFFRLAQDKIITLEPNRGAFVVKPTVKETREVFAARRAIEVAIIEELTNKGNSTVFKALANHLMKEETARKAGDRQKLNQLTGEFHLLLAELTNNSLFYDITRRLIALSSVIISLYDSPTANECEDFEHEAIVNAIKTNNAQLAKELLLNHLNHVEHSLEIDDNSTSSFDVEAVFENMIKAQL</sequence>
<dbReference type="EMBL" id="JAUOPG010000008">
    <property type="protein sequence ID" value="MDO6454448.1"/>
    <property type="molecule type" value="Genomic_DNA"/>
</dbReference>
<evidence type="ECO:0000256" key="3">
    <source>
        <dbReference type="ARBA" id="ARBA00023163"/>
    </source>
</evidence>
<proteinExistence type="predicted"/>